<proteinExistence type="predicted"/>
<dbReference type="InterPro" id="IPR041656">
    <property type="entry name" value="TPR_5"/>
</dbReference>
<evidence type="ECO:0000313" key="4">
    <source>
        <dbReference type="Proteomes" id="UP000594435"/>
    </source>
</evidence>
<organism evidence="3 4">
    <name type="scientific">Vibrio navarrensis</name>
    <dbReference type="NCBI Taxonomy" id="29495"/>
    <lineage>
        <taxon>Bacteria</taxon>
        <taxon>Pseudomonadati</taxon>
        <taxon>Pseudomonadota</taxon>
        <taxon>Gammaproteobacteria</taxon>
        <taxon>Vibrionales</taxon>
        <taxon>Vibrionaceae</taxon>
        <taxon>Vibrio</taxon>
    </lineage>
</organism>
<feature type="repeat" description="TPR" evidence="1">
    <location>
        <begin position="72"/>
        <end position="105"/>
    </location>
</feature>
<dbReference type="InterPro" id="IPR011990">
    <property type="entry name" value="TPR-like_helical_dom_sf"/>
</dbReference>
<evidence type="ECO:0000256" key="1">
    <source>
        <dbReference type="PROSITE-ProRule" id="PRU00339"/>
    </source>
</evidence>
<dbReference type="SUPFAM" id="SSF48452">
    <property type="entry name" value="TPR-like"/>
    <property type="match status" value="1"/>
</dbReference>
<feature type="domain" description="Tetratrico peptide repeat group 5" evidence="2">
    <location>
        <begin position="39"/>
        <end position="156"/>
    </location>
</feature>
<dbReference type="InterPro" id="IPR019734">
    <property type="entry name" value="TPR_rpt"/>
</dbReference>
<gene>
    <name evidence="3" type="ORF">I3X05_23845</name>
</gene>
<dbReference type="EMBL" id="CP065219">
    <property type="protein sequence ID" value="QPL56530.1"/>
    <property type="molecule type" value="Genomic_DNA"/>
</dbReference>
<evidence type="ECO:0000259" key="2">
    <source>
        <dbReference type="Pfam" id="PF12688"/>
    </source>
</evidence>
<name>A0AAJ4LX48_9VIBR</name>
<dbReference type="AlphaFoldDB" id="A0AAJ4LX48"/>
<keyword evidence="3" id="KW-0614">Plasmid</keyword>
<accession>A0AAJ4LX48</accession>
<dbReference type="SMART" id="SM00028">
    <property type="entry name" value="TPR"/>
    <property type="match status" value="2"/>
</dbReference>
<protein>
    <submittedName>
        <fullName evidence="3">Tetratricopeptide repeat protein</fullName>
    </submittedName>
</protein>
<dbReference type="Proteomes" id="UP000594435">
    <property type="component" value="Plasmid pVN20-VB00237"/>
</dbReference>
<dbReference type="Pfam" id="PF12688">
    <property type="entry name" value="TPR_5"/>
    <property type="match status" value="1"/>
</dbReference>
<keyword evidence="1" id="KW-0802">TPR repeat</keyword>
<dbReference type="RefSeq" id="WP_171981776.1">
    <property type="nucleotide sequence ID" value="NZ_CP065219.1"/>
</dbReference>
<geneLocation type="plasmid" evidence="3 4">
    <name>pVN20-VB00237</name>
</geneLocation>
<dbReference type="Gene3D" id="1.25.40.10">
    <property type="entry name" value="Tetratricopeptide repeat domain"/>
    <property type="match status" value="1"/>
</dbReference>
<evidence type="ECO:0000313" key="3">
    <source>
        <dbReference type="EMBL" id="QPL56530.1"/>
    </source>
</evidence>
<sequence>MRTRINEAILLRKRGSHKESRQLLRTVLANSFYAASAHLNIAWSYDNEGKEQQAIEHYRLALKGPLSPNERFDALFGLASTYRSLGCYEDALDYFQQTITEFPSNLETQPFYAMCLYNLGRHKEATALLLHLLVSTTDNQSIKEYQRAILLYAEDLDKKW</sequence>
<reference evidence="3 4" key="1">
    <citation type="submission" date="2020-11" db="EMBL/GenBank/DDBJ databases">
        <title>Complete and Circularized Genome Assembly of a human isolate of Vibrio navarrensis biotype pommerensis with MiSeq and MinION Sequence Data.</title>
        <authorList>
            <person name="Schwartz K."/>
            <person name="Borowiak M."/>
            <person name="Deneke C."/>
            <person name="Balau V."/>
            <person name="Metelmann C."/>
            <person name="Strauch E."/>
        </authorList>
    </citation>
    <scope>NUCLEOTIDE SEQUENCE [LARGE SCALE GENOMIC DNA]</scope>
    <source>
        <strain evidence="3 4">20-VB00237</strain>
        <plasmid evidence="3 4">pVN20-VB00237</plasmid>
    </source>
</reference>
<dbReference type="PROSITE" id="PS50005">
    <property type="entry name" value="TPR"/>
    <property type="match status" value="1"/>
</dbReference>